<dbReference type="PATRIC" id="fig|29423.5.peg.1543"/>
<dbReference type="PROSITE" id="PS51257">
    <property type="entry name" value="PROKAR_LIPOPROTEIN"/>
    <property type="match status" value="1"/>
</dbReference>
<reference evidence="1 2" key="1">
    <citation type="submission" date="2015-11" db="EMBL/GenBank/DDBJ databases">
        <title>Genomic analysis of 38 Legionella species identifies large and diverse effector repertoires.</title>
        <authorList>
            <person name="Burstein D."/>
            <person name="Amaro F."/>
            <person name="Zusman T."/>
            <person name="Lifshitz Z."/>
            <person name="Cohen O."/>
            <person name="Gilbert J.A."/>
            <person name="Pupko T."/>
            <person name="Shuman H.A."/>
            <person name="Segal G."/>
        </authorList>
    </citation>
    <scope>NUCLEOTIDE SEQUENCE [LARGE SCALE GENOMIC DNA]</scope>
    <source>
        <strain evidence="1 2">Oak Ridge-10</strain>
    </source>
</reference>
<gene>
    <name evidence="1" type="ORF">Loak_1471</name>
</gene>
<dbReference type="AlphaFoldDB" id="A0A0W0WZS7"/>
<organism evidence="1 2">
    <name type="scientific">Legionella oakridgensis</name>
    <dbReference type="NCBI Taxonomy" id="29423"/>
    <lineage>
        <taxon>Bacteria</taxon>
        <taxon>Pseudomonadati</taxon>
        <taxon>Pseudomonadota</taxon>
        <taxon>Gammaproteobacteria</taxon>
        <taxon>Legionellales</taxon>
        <taxon>Legionellaceae</taxon>
        <taxon>Legionella</taxon>
    </lineage>
</organism>
<dbReference type="Proteomes" id="UP000054858">
    <property type="component" value="Unassembled WGS sequence"/>
</dbReference>
<protein>
    <submittedName>
        <fullName evidence="1">Uncharacterized protein</fullName>
    </submittedName>
</protein>
<accession>A0A0W0WZS7</accession>
<comment type="caution">
    <text evidence="1">The sequence shown here is derived from an EMBL/GenBank/DDBJ whole genome shotgun (WGS) entry which is preliminary data.</text>
</comment>
<evidence type="ECO:0000313" key="2">
    <source>
        <dbReference type="Proteomes" id="UP000054858"/>
    </source>
</evidence>
<proteinExistence type="predicted"/>
<name>A0A0W0WZS7_9GAMM</name>
<dbReference type="EMBL" id="LNYP01000029">
    <property type="protein sequence ID" value="KTD37795.1"/>
    <property type="molecule type" value="Genomic_DNA"/>
</dbReference>
<evidence type="ECO:0000313" key="1">
    <source>
        <dbReference type="EMBL" id="KTD37795.1"/>
    </source>
</evidence>
<sequence>MNKIILALLVVGSLSVTITGCGTRTQAVGTASGTAAGAGIGFIASGFNPAGAAIGAGVGAGVGGLAGTVASDEDVMIYRQKGVVYRNGVAYRIQNGRYVTVQ</sequence>
<dbReference type="RefSeq" id="WP_025385352.1">
    <property type="nucleotide sequence ID" value="NZ_LCUA01000002.1"/>
</dbReference>